<keyword evidence="4 8" id="KW-0812">Transmembrane</keyword>
<evidence type="ECO:0000256" key="4">
    <source>
        <dbReference type="ARBA" id="ARBA00022692"/>
    </source>
</evidence>
<feature type="transmembrane region" description="Helical" evidence="8">
    <location>
        <begin position="96"/>
        <end position="120"/>
    </location>
</feature>
<accession>A0A413RHJ3</accession>
<evidence type="ECO:0000256" key="3">
    <source>
        <dbReference type="ARBA" id="ARBA00022553"/>
    </source>
</evidence>
<dbReference type="EMBL" id="QWKP01000222">
    <property type="protein sequence ID" value="RHA37592.1"/>
    <property type="molecule type" value="Genomic_DNA"/>
</dbReference>
<feature type="region of interest" description="Disordered" evidence="7">
    <location>
        <begin position="172"/>
        <end position="192"/>
    </location>
</feature>
<dbReference type="InterPro" id="IPR008984">
    <property type="entry name" value="SMAD_FHA_dom_sf"/>
</dbReference>
<sequence length="402" mass="41642">MTALAQAPATVASLGRRFAGYLLDGLLVSLAALPLLVGTSLESAAVLVVVGAVLLLALVVLQWVWHGRLGWTLGRLAVGIRTADAETLQPIGVARVLLRGLVVAAGTLAFGIGQLVVLVSPAFDPTGRNRGWHDKAARDEVIDVRKAPPVAPAWRDPATDVRVPARSAALRATRTAPAPVPPWASTPNGSEVPTVTGSQPLLLAPLVPREHGPDVDTRTIPMVRTTALGSLPAAKHAAAPPPPPPAQPVHVAAHAVVEAPEPVADLDPELEMTRRSVPRPAPAPPAEKPEATTAELALSDGRRVVVEGVALIGRNPAAAVDVQIVRVIDPGRSVSKTHLQVAVTPSGVWVADRGSTNGTVVTLPDGAQVVCPVDQPIRLRPGATVAFGDYSFVVVRGPAVRS</sequence>
<evidence type="ECO:0000313" key="11">
    <source>
        <dbReference type="Proteomes" id="UP000283374"/>
    </source>
</evidence>
<evidence type="ECO:0000256" key="8">
    <source>
        <dbReference type="SAM" id="Phobius"/>
    </source>
</evidence>
<keyword evidence="6 8" id="KW-0472">Membrane</keyword>
<feature type="domain" description="FHA" evidence="9">
    <location>
        <begin position="310"/>
        <end position="362"/>
    </location>
</feature>
<dbReference type="AlphaFoldDB" id="A0A413RHJ3"/>
<name>A0A413RHJ3_9CELL</name>
<dbReference type="Pfam" id="PF00498">
    <property type="entry name" value="FHA"/>
    <property type="match status" value="1"/>
</dbReference>
<evidence type="ECO:0000256" key="6">
    <source>
        <dbReference type="ARBA" id="ARBA00023136"/>
    </source>
</evidence>
<keyword evidence="3" id="KW-0597">Phosphoprotein</keyword>
<dbReference type="PROSITE" id="PS50006">
    <property type="entry name" value="FHA_DOMAIN"/>
    <property type="match status" value="1"/>
</dbReference>
<comment type="caution">
    <text evidence="10">The sequence shown here is derived from an EMBL/GenBank/DDBJ whole genome shotgun (WGS) entry which is preliminary data.</text>
</comment>
<dbReference type="OrthoDB" id="3254248at2"/>
<protein>
    <submittedName>
        <fullName evidence="10">FHA domain-containing protein</fullName>
    </submittedName>
</protein>
<feature type="transmembrane region" description="Helical" evidence="8">
    <location>
        <begin position="44"/>
        <end position="65"/>
    </location>
</feature>
<keyword evidence="2" id="KW-1003">Cell membrane</keyword>
<reference evidence="10 11" key="1">
    <citation type="submission" date="2018-08" db="EMBL/GenBank/DDBJ databases">
        <title>Cellulomonas rhizosphaerae sp. nov., a novel actinomycete isolated from soil.</title>
        <authorList>
            <person name="Tian Y."/>
        </authorList>
    </citation>
    <scope>NUCLEOTIDE SEQUENCE [LARGE SCALE GENOMIC DNA]</scope>
    <source>
        <strain evidence="10 11">NEAU-TCZ24</strain>
    </source>
</reference>
<keyword evidence="5 8" id="KW-1133">Transmembrane helix</keyword>
<dbReference type="Pfam" id="PF06271">
    <property type="entry name" value="RDD"/>
    <property type="match status" value="1"/>
</dbReference>
<dbReference type="InterPro" id="IPR051791">
    <property type="entry name" value="Pra-immunoreactive"/>
</dbReference>
<evidence type="ECO:0000256" key="5">
    <source>
        <dbReference type="ARBA" id="ARBA00022989"/>
    </source>
</evidence>
<feature type="transmembrane region" description="Helical" evidence="8">
    <location>
        <begin position="18"/>
        <end position="37"/>
    </location>
</feature>
<organism evidence="10 11">
    <name type="scientific">Cellulomonas rhizosphaerae</name>
    <dbReference type="NCBI Taxonomy" id="2293719"/>
    <lineage>
        <taxon>Bacteria</taxon>
        <taxon>Bacillati</taxon>
        <taxon>Actinomycetota</taxon>
        <taxon>Actinomycetes</taxon>
        <taxon>Micrococcales</taxon>
        <taxon>Cellulomonadaceae</taxon>
        <taxon>Cellulomonas</taxon>
    </lineage>
</organism>
<evidence type="ECO:0000259" key="9">
    <source>
        <dbReference type="PROSITE" id="PS50006"/>
    </source>
</evidence>
<dbReference type="GO" id="GO:0005886">
    <property type="term" value="C:plasma membrane"/>
    <property type="evidence" value="ECO:0007669"/>
    <property type="project" value="UniProtKB-SubCell"/>
</dbReference>
<evidence type="ECO:0000256" key="2">
    <source>
        <dbReference type="ARBA" id="ARBA00022475"/>
    </source>
</evidence>
<dbReference type="InterPro" id="IPR000253">
    <property type="entry name" value="FHA_dom"/>
</dbReference>
<evidence type="ECO:0000313" key="10">
    <source>
        <dbReference type="EMBL" id="RHA37592.1"/>
    </source>
</evidence>
<dbReference type="RefSeq" id="WP_118768636.1">
    <property type="nucleotide sequence ID" value="NZ_QWKP01000222.1"/>
</dbReference>
<dbReference type="CDD" id="cd00060">
    <property type="entry name" value="FHA"/>
    <property type="match status" value="1"/>
</dbReference>
<dbReference type="SUPFAM" id="SSF49879">
    <property type="entry name" value="SMAD/FHA domain"/>
    <property type="match status" value="1"/>
</dbReference>
<evidence type="ECO:0000256" key="1">
    <source>
        <dbReference type="ARBA" id="ARBA00004651"/>
    </source>
</evidence>
<dbReference type="PANTHER" id="PTHR36115">
    <property type="entry name" value="PROLINE-RICH ANTIGEN HOMOLOG-RELATED"/>
    <property type="match status" value="1"/>
</dbReference>
<dbReference type="Proteomes" id="UP000283374">
    <property type="component" value="Unassembled WGS sequence"/>
</dbReference>
<proteinExistence type="predicted"/>
<keyword evidence="11" id="KW-1185">Reference proteome</keyword>
<dbReference type="Gene3D" id="2.60.200.20">
    <property type="match status" value="1"/>
</dbReference>
<evidence type="ECO:0000256" key="7">
    <source>
        <dbReference type="SAM" id="MobiDB-lite"/>
    </source>
</evidence>
<comment type="subcellular location">
    <subcellularLocation>
        <location evidence="1">Cell membrane</location>
        <topology evidence="1">Multi-pass membrane protein</topology>
    </subcellularLocation>
</comment>
<gene>
    <name evidence="10" type="ORF">D1825_17165</name>
</gene>
<dbReference type="InterPro" id="IPR010432">
    <property type="entry name" value="RDD"/>
</dbReference>